<dbReference type="SMART" id="SM01060">
    <property type="entry name" value="Catalase"/>
    <property type="match status" value="1"/>
</dbReference>
<dbReference type="OrthoDB" id="255727at2"/>
<evidence type="ECO:0000256" key="4">
    <source>
        <dbReference type="ARBA" id="ARBA00022723"/>
    </source>
</evidence>
<evidence type="ECO:0000313" key="10">
    <source>
        <dbReference type="EMBL" id="AQQ51960.1"/>
    </source>
</evidence>
<dbReference type="Gene3D" id="2.40.180.10">
    <property type="entry name" value="Catalase core domain"/>
    <property type="match status" value="1"/>
</dbReference>
<evidence type="ECO:0000256" key="1">
    <source>
        <dbReference type="ARBA" id="ARBA00005329"/>
    </source>
</evidence>
<feature type="active site" evidence="7">
    <location>
        <position position="28"/>
    </location>
</feature>
<dbReference type="GO" id="GO:0042744">
    <property type="term" value="P:hydrogen peroxide catabolic process"/>
    <property type="evidence" value="ECO:0007669"/>
    <property type="project" value="TreeGrafter"/>
</dbReference>
<dbReference type="RefSeq" id="WP_077587832.1">
    <property type="nucleotide sequence ID" value="NZ_CP019640.1"/>
</dbReference>
<comment type="similarity">
    <text evidence="1">Belongs to the catalase family.</text>
</comment>
<keyword evidence="2" id="KW-0575">Peroxidase</keyword>
<dbReference type="GO" id="GO:0004096">
    <property type="term" value="F:catalase activity"/>
    <property type="evidence" value="ECO:0007669"/>
    <property type="project" value="InterPro"/>
</dbReference>
<evidence type="ECO:0000256" key="8">
    <source>
        <dbReference type="PIRSR" id="PIRSR000296-2"/>
    </source>
</evidence>
<accession>A0A1Q2KUS5</accession>
<dbReference type="Proteomes" id="UP000188184">
    <property type="component" value="Chromosome"/>
</dbReference>
<name>A0A1Q2KUS5_9BACL</name>
<dbReference type="InterPro" id="IPR018028">
    <property type="entry name" value="Catalase"/>
</dbReference>
<dbReference type="GO" id="GO:0042542">
    <property type="term" value="P:response to hydrogen peroxide"/>
    <property type="evidence" value="ECO:0007669"/>
    <property type="project" value="TreeGrafter"/>
</dbReference>
<gene>
    <name evidence="10" type="ORF">B0X71_01705</name>
</gene>
<evidence type="ECO:0000256" key="5">
    <source>
        <dbReference type="ARBA" id="ARBA00023002"/>
    </source>
</evidence>
<organism evidence="10 11">
    <name type="scientific">Planococcus lenghuensis</name>
    <dbReference type="NCBI Taxonomy" id="2213202"/>
    <lineage>
        <taxon>Bacteria</taxon>
        <taxon>Bacillati</taxon>
        <taxon>Bacillota</taxon>
        <taxon>Bacilli</taxon>
        <taxon>Bacillales</taxon>
        <taxon>Caryophanaceae</taxon>
        <taxon>Planococcus</taxon>
    </lineage>
</organism>
<proteinExistence type="inferred from homology"/>
<dbReference type="PANTHER" id="PTHR11465:SF9">
    <property type="entry name" value="CATALASE"/>
    <property type="match status" value="1"/>
</dbReference>
<keyword evidence="4 8" id="KW-0479">Metal-binding</keyword>
<evidence type="ECO:0000256" key="2">
    <source>
        <dbReference type="ARBA" id="ARBA00022559"/>
    </source>
</evidence>
<keyword evidence="6 8" id="KW-0408">Iron</keyword>
<sequence length="301" mass="34436">MDKQEKAEKAVDMIEQGFGVYPGYRRAHARGEVYEAEFTANGAAARWTTAPHFTGGTVQAAVRFSHFSPDPLWLDDESPVKGMAVRFELPDGQRASIVSVTSPVFFAKTPETFNEMVSIYRSFSNGKPRLGDLFSLFLNYPDSRSGLKALRKMKAPASFASGAYYAIHAFYFVNEEGRRQPIKYEWEPDAEIERLPHGKGEFGYFEREMEERLSRGPVGFRLFIRLGRPGDPTDDPTKLWPENRERIEIGHLSIQRRTGDREGMLFDPCEVTAGIEPSEDRILRFRPEAYRISHKRRQEGR</sequence>
<dbReference type="InterPro" id="IPR011614">
    <property type="entry name" value="Catalase_core"/>
</dbReference>
<protein>
    <submittedName>
        <fullName evidence="10">Catalase</fullName>
    </submittedName>
</protein>
<feature type="domain" description="Catalase core" evidence="9">
    <location>
        <begin position="13"/>
        <end position="301"/>
    </location>
</feature>
<keyword evidence="11" id="KW-1185">Reference proteome</keyword>
<dbReference type="PROSITE" id="PS51402">
    <property type="entry name" value="CATALASE_3"/>
    <property type="match status" value="1"/>
</dbReference>
<dbReference type="GO" id="GO:0005737">
    <property type="term" value="C:cytoplasm"/>
    <property type="evidence" value="ECO:0007669"/>
    <property type="project" value="TreeGrafter"/>
</dbReference>
<dbReference type="InterPro" id="IPR020835">
    <property type="entry name" value="Catalase_sf"/>
</dbReference>
<dbReference type="GO" id="GO:0046872">
    <property type="term" value="F:metal ion binding"/>
    <property type="evidence" value="ECO:0007669"/>
    <property type="project" value="UniProtKB-KW"/>
</dbReference>
<evidence type="ECO:0000256" key="7">
    <source>
        <dbReference type="PIRSR" id="PIRSR000296-1"/>
    </source>
</evidence>
<keyword evidence="5" id="KW-0560">Oxidoreductase</keyword>
<dbReference type="Gene3D" id="1.20.1280.120">
    <property type="match status" value="1"/>
</dbReference>
<keyword evidence="3 8" id="KW-0349">Heme</keyword>
<feature type="binding site" description="axial binding residue" evidence="8">
    <location>
        <position position="290"/>
    </location>
    <ligand>
        <name>heme</name>
        <dbReference type="ChEBI" id="CHEBI:30413"/>
    </ligand>
    <ligandPart>
        <name>Fe</name>
        <dbReference type="ChEBI" id="CHEBI:18248"/>
    </ligandPart>
</feature>
<dbReference type="GO" id="GO:0020037">
    <property type="term" value="F:heme binding"/>
    <property type="evidence" value="ECO:0007669"/>
    <property type="project" value="InterPro"/>
</dbReference>
<dbReference type="EMBL" id="CP019640">
    <property type="protein sequence ID" value="AQQ51960.1"/>
    <property type="molecule type" value="Genomic_DNA"/>
</dbReference>
<evidence type="ECO:0000256" key="3">
    <source>
        <dbReference type="ARBA" id="ARBA00022617"/>
    </source>
</evidence>
<reference evidence="10 11" key="1">
    <citation type="submission" date="2017-02" db="EMBL/GenBank/DDBJ databases">
        <title>The complete genomic sequence of a novel cold adapted crude oil-degrading bacterium Planococcus qaidamina Y42.</title>
        <authorList>
            <person name="Yang R."/>
        </authorList>
    </citation>
    <scope>NUCLEOTIDE SEQUENCE [LARGE SCALE GENOMIC DNA]</scope>
    <source>
        <strain evidence="10 11">Y42</strain>
    </source>
</reference>
<dbReference type="Pfam" id="PF00199">
    <property type="entry name" value="Catalase"/>
    <property type="match status" value="1"/>
</dbReference>
<dbReference type="KEGG" id="pmar:B0X71_01705"/>
<dbReference type="InterPro" id="IPR024168">
    <property type="entry name" value="Catalase_SrpA-type_pred"/>
</dbReference>
<evidence type="ECO:0000259" key="9">
    <source>
        <dbReference type="SMART" id="SM01060"/>
    </source>
</evidence>
<evidence type="ECO:0000256" key="6">
    <source>
        <dbReference type="ARBA" id="ARBA00023004"/>
    </source>
</evidence>
<dbReference type="SUPFAM" id="SSF56634">
    <property type="entry name" value="Heme-dependent catalase-like"/>
    <property type="match status" value="1"/>
</dbReference>
<dbReference type="PANTHER" id="PTHR11465">
    <property type="entry name" value="CATALASE"/>
    <property type="match status" value="1"/>
</dbReference>
<dbReference type="PIRSF" id="PIRSF000296">
    <property type="entry name" value="SrpA"/>
    <property type="match status" value="1"/>
</dbReference>
<dbReference type="AlphaFoldDB" id="A0A1Q2KUS5"/>
<evidence type="ECO:0000313" key="11">
    <source>
        <dbReference type="Proteomes" id="UP000188184"/>
    </source>
</evidence>